<dbReference type="AlphaFoldDB" id="A0A1R1XAW7"/>
<sequence length="90" mass="10508">MSGHADFQCPNFFSEVARFHAAFVELDYSAFWVHQEAWDLGFWGTFPEAHLHYVSEELIGSFFFAQLDHSDNARIAVIWDADFGHMLFKF</sequence>
<evidence type="ECO:0000313" key="1">
    <source>
        <dbReference type="EMBL" id="OMJ11780.1"/>
    </source>
</evidence>
<organism evidence="1 2">
    <name type="scientific">Smittium culicis</name>
    <dbReference type="NCBI Taxonomy" id="133412"/>
    <lineage>
        <taxon>Eukaryota</taxon>
        <taxon>Fungi</taxon>
        <taxon>Fungi incertae sedis</taxon>
        <taxon>Zoopagomycota</taxon>
        <taxon>Kickxellomycotina</taxon>
        <taxon>Harpellomycetes</taxon>
        <taxon>Harpellales</taxon>
        <taxon>Legeriomycetaceae</taxon>
        <taxon>Smittium</taxon>
    </lineage>
</organism>
<proteinExistence type="predicted"/>
<dbReference type="EMBL" id="LSSM01005868">
    <property type="protein sequence ID" value="OMJ11780.1"/>
    <property type="molecule type" value="Genomic_DNA"/>
</dbReference>
<gene>
    <name evidence="1" type="ORF">AYI69_g9712</name>
</gene>
<protein>
    <submittedName>
        <fullName evidence="1">Uncharacterized protein</fullName>
    </submittedName>
</protein>
<name>A0A1R1XAW7_9FUNG</name>
<keyword evidence="2" id="KW-1185">Reference proteome</keyword>
<accession>A0A1R1XAW7</accession>
<reference evidence="2" key="1">
    <citation type="submission" date="2017-01" db="EMBL/GenBank/DDBJ databases">
        <authorList>
            <person name="Wang Y."/>
            <person name="White M."/>
            <person name="Kvist S."/>
            <person name="Moncalvo J.-M."/>
        </authorList>
    </citation>
    <scope>NUCLEOTIDE SEQUENCE [LARGE SCALE GENOMIC DNA]</scope>
    <source>
        <strain evidence="2">ID-206-W2</strain>
    </source>
</reference>
<dbReference type="Proteomes" id="UP000187429">
    <property type="component" value="Unassembled WGS sequence"/>
</dbReference>
<evidence type="ECO:0000313" key="2">
    <source>
        <dbReference type="Proteomes" id="UP000187429"/>
    </source>
</evidence>
<comment type="caution">
    <text evidence="1">The sequence shown here is derived from an EMBL/GenBank/DDBJ whole genome shotgun (WGS) entry which is preliminary data.</text>
</comment>